<accession>A0A5M3WDQ6</accession>
<keyword evidence="2" id="KW-1133">Transmembrane helix</keyword>
<evidence type="ECO:0000256" key="1">
    <source>
        <dbReference type="SAM" id="MobiDB-lite"/>
    </source>
</evidence>
<evidence type="ECO:0000313" key="4">
    <source>
        <dbReference type="Proteomes" id="UP000334990"/>
    </source>
</evidence>
<gene>
    <name evidence="3" type="ORF">Acor_72790</name>
</gene>
<dbReference type="EMBL" id="BLAD01000095">
    <property type="protein sequence ID" value="GES05211.1"/>
    <property type="molecule type" value="Genomic_DNA"/>
</dbReference>
<keyword evidence="2" id="KW-0472">Membrane</keyword>
<dbReference type="Proteomes" id="UP000334990">
    <property type="component" value="Unassembled WGS sequence"/>
</dbReference>
<keyword evidence="2" id="KW-0812">Transmembrane</keyword>
<evidence type="ECO:0000313" key="3">
    <source>
        <dbReference type="EMBL" id="GES05211.1"/>
    </source>
</evidence>
<organism evidence="3 4">
    <name type="scientific">Acrocarpospora corrugata</name>
    <dbReference type="NCBI Taxonomy" id="35763"/>
    <lineage>
        <taxon>Bacteria</taxon>
        <taxon>Bacillati</taxon>
        <taxon>Actinomycetota</taxon>
        <taxon>Actinomycetes</taxon>
        <taxon>Streptosporangiales</taxon>
        <taxon>Streptosporangiaceae</taxon>
        <taxon>Acrocarpospora</taxon>
    </lineage>
</organism>
<sequence>MQARHEGGKVPQGEISGYALVEDSQSREDRSRFVLPRFVAGGGYAPAVVVIWVAGNGALQSRRGVVGFGVDGGFVVGWAAVESQAGQGDRATQG</sequence>
<keyword evidence="4" id="KW-1185">Reference proteome</keyword>
<feature type="transmembrane region" description="Helical" evidence="2">
    <location>
        <begin position="34"/>
        <end position="54"/>
    </location>
</feature>
<evidence type="ECO:0000256" key="2">
    <source>
        <dbReference type="SAM" id="Phobius"/>
    </source>
</evidence>
<comment type="caution">
    <text evidence="3">The sequence shown here is derived from an EMBL/GenBank/DDBJ whole genome shotgun (WGS) entry which is preliminary data.</text>
</comment>
<name>A0A5M3WDQ6_9ACTN</name>
<dbReference type="AlphaFoldDB" id="A0A5M3WDQ6"/>
<feature type="region of interest" description="Disordered" evidence="1">
    <location>
        <begin position="1"/>
        <end position="29"/>
    </location>
</feature>
<reference evidence="3 4" key="1">
    <citation type="submission" date="2019-10" db="EMBL/GenBank/DDBJ databases">
        <title>Whole genome shotgun sequence of Acrocarpospora corrugata NBRC 13972.</title>
        <authorList>
            <person name="Ichikawa N."/>
            <person name="Kimura A."/>
            <person name="Kitahashi Y."/>
            <person name="Komaki H."/>
            <person name="Oguchi A."/>
        </authorList>
    </citation>
    <scope>NUCLEOTIDE SEQUENCE [LARGE SCALE GENOMIC DNA]</scope>
    <source>
        <strain evidence="3 4">NBRC 13972</strain>
    </source>
</reference>
<proteinExistence type="predicted"/>
<protein>
    <submittedName>
        <fullName evidence="3">Uncharacterized protein</fullName>
    </submittedName>
</protein>